<dbReference type="PROSITE" id="PS00092">
    <property type="entry name" value="N6_MTASE"/>
    <property type="match status" value="1"/>
</dbReference>
<keyword evidence="3" id="KW-0949">S-adenosyl-L-methionine</keyword>
<evidence type="ECO:0000256" key="3">
    <source>
        <dbReference type="ARBA" id="ARBA00022691"/>
    </source>
</evidence>
<evidence type="ECO:0000313" key="6">
    <source>
        <dbReference type="Proteomes" id="UP000640485"/>
    </source>
</evidence>
<dbReference type="InterPro" id="IPR007757">
    <property type="entry name" value="MT-A70-like"/>
</dbReference>
<protein>
    <submittedName>
        <fullName evidence="5">S-adenosylmethionine-binding protein</fullName>
    </submittedName>
</protein>
<evidence type="ECO:0000313" key="5">
    <source>
        <dbReference type="EMBL" id="MBK4216109.1"/>
    </source>
</evidence>
<evidence type="ECO:0000256" key="1">
    <source>
        <dbReference type="ARBA" id="ARBA00022603"/>
    </source>
</evidence>
<dbReference type="GO" id="GO:0008168">
    <property type="term" value="F:methyltransferase activity"/>
    <property type="evidence" value="ECO:0007669"/>
    <property type="project" value="UniProtKB-KW"/>
</dbReference>
<dbReference type="AlphaFoldDB" id="A0A934SJ66"/>
<evidence type="ECO:0000256" key="2">
    <source>
        <dbReference type="ARBA" id="ARBA00022679"/>
    </source>
</evidence>
<gene>
    <name evidence="5" type="ORF">JJJ17_09245</name>
</gene>
<dbReference type="InterPro" id="IPR029063">
    <property type="entry name" value="SAM-dependent_MTases_sf"/>
</dbReference>
<dbReference type="EMBL" id="JAEPRQ010000002">
    <property type="protein sequence ID" value="MBK4216109.1"/>
    <property type="molecule type" value="Genomic_DNA"/>
</dbReference>
<dbReference type="GO" id="GO:0003676">
    <property type="term" value="F:nucleic acid binding"/>
    <property type="evidence" value="ECO:0007669"/>
    <property type="project" value="InterPro"/>
</dbReference>
<dbReference type="PANTHER" id="PTHR12829:SF7">
    <property type="entry name" value="N6-ADENOSINE-METHYLTRANSFERASE CATALYTIC SUBUNIT"/>
    <property type="match status" value="1"/>
</dbReference>
<dbReference type="RefSeq" id="WP_200685664.1">
    <property type="nucleotide sequence ID" value="NZ_JAEPRQ010000002.1"/>
</dbReference>
<keyword evidence="2" id="KW-0808">Transferase</keyword>
<comment type="caution">
    <text evidence="5">The sequence shown here is derived from an EMBL/GenBank/DDBJ whole genome shotgun (WGS) entry which is preliminary data.</text>
</comment>
<comment type="similarity">
    <text evidence="4">Belongs to the MT-A70-like family.</text>
</comment>
<dbReference type="Pfam" id="PF05063">
    <property type="entry name" value="MT-A70"/>
    <property type="match status" value="1"/>
</dbReference>
<dbReference type="Proteomes" id="UP000640485">
    <property type="component" value="Unassembled WGS sequence"/>
</dbReference>
<organism evidence="5 6">
    <name type="scientific">Paracoccus caeni</name>
    <dbReference type="NCBI Taxonomy" id="657651"/>
    <lineage>
        <taxon>Bacteria</taxon>
        <taxon>Pseudomonadati</taxon>
        <taxon>Pseudomonadota</taxon>
        <taxon>Alphaproteobacteria</taxon>
        <taxon>Rhodobacterales</taxon>
        <taxon>Paracoccaceae</taxon>
        <taxon>Paracoccus</taxon>
    </lineage>
</organism>
<evidence type="ECO:0000256" key="4">
    <source>
        <dbReference type="PROSITE-ProRule" id="PRU00489"/>
    </source>
</evidence>
<dbReference type="SUPFAM" id="SSF53335">
    <property type="entry name" value="S-adenosyl-L-methionine-dependent methyltransferases"/>
    <property type="match status" value="1"/>
</dbReference>
<keyword evidence="6" id="KW-1185">Reference proteome</keyword>
<sequence length="201" mass="22997">MIHDDWPFTNLTQMKYGVILADPPWAYEMRSDAGYAKSPEAQYATMPTEAIAALPVAHLAGPDCLLFMWSTWPHLPAALEVMRAWDFKYVTGGSWTKRTRHWNVNMGTGYCLRSATEPFIVGKIGQPKIRDKGQRNLIVAPEAIPDAIEGIRREHSRKPPEMRQMIDKLLPEVWGCELFAREPWEGRDIWGNQTDKFEIAL</sequence>
<accession>A0A934SJ66</accession>
<keyword evidence="1" id="KW-0489">Methyltransferase</keyword>
<dbReference type="InterPro" id="IPR002052">
    <property type="entry name" value="DNA_methylase_N6_adenine_CS"/>
</dbReference>
<dbReference type="PANTHER" id="PTHR12829">
    <property type="entry name" value="N6-ADENOSINE-METHYLTRANSFERASE"/>
    <property type="match status" value="1"/>
</dbReference>
<name>A0A934SJ66_9RHOB</name>
<dbReference type="PROSITE" id="PS51143">
    <property type="entry name" value="MT_A70"/>
    <property type="match status" value="1"/>
</dbReference>
<reference evidence="5" key="1">
    <citation type="submission" date="2021-01" db="EMBL/GenBank/DDBJ databases">
        <title>Paracoccus amoyensis sp. nov., isolated from the surface seawater along the coast of Xiamen Island, China.</title>
        <authorList>
            <person name="Lyu L."/>
        </authorList>
    </citation>
    <scope>NUCLEOTIDE SEQUENCE</scope>
    <source>
        <strain evidence="5">MJ17</strain>
    </source>
</reference>
<dbReference type="GO" id="GO:0032259">
    <property type="term" value="P:methylation"/>
    <property type="evidence" value="ECO:0007669"/>
    <property type="project" value="UniProtKB-KW"/>
</dbReference>
<proteinExistence type="inferred from homology"/>